<feature type="region of interest" description="Disordered" evidence="1">
    <location>
        <begin position="38"/>
        <end position="57"/>
    </location>
</feature>
<reference evidence="2 3" key="1">
    <citation type="submission" date="2019-02" db="EMBL/GenBank/DDBJ databases">
        <title>Opniocepnalus argus genome.</title>
        <authorList>
            <person name="Zhou C."/>
            <person name="Xiao S."/>
        </authorList>
    </citation>
    <scope>NUCLEOTIDE SEQUENCE [LARGE SCALE GENOMIC DNA]</scope>
    <source>
        <strain evidence="2">OARG1902GOOAL</strain>
        <tissue evidence="2">Muscle</tissue>
    </source>
</reference>
<keyword evidence="3" id="KW-1185">Reference proteome</keyword>
<dbReference type="EMBL" id="CM015719">
    <property type="protein sequence ID" value="KAF3692882.1"/>
    <property type="molecule type" value="Genomic_DNA"/>
</dbReference>
<name>A0A6G1PRI5_CHAAH</name>
<reference evidence="3" key="2">
    <citation type="submission" date="2019-02" db="EMBL/GenBank/DDBJ databases">
        <title>Opniocepnalus argus Var Kimnra genome.</title>
        <authorList>
            <person name="Zhou C."/>
            <person name="Xiao S."/>
        </authorList>
    </citation>
    <scope>NUCLEOTIDE SEQUENCE [LARGE SCALE GENOMIC DNA]</scope>
</reference>
<sequence length="57" mass="6399">MTTERSLFTQLKKKVIAEQETLGLVIKPSETDCFQLAAPQTETPQDSSLVDSNEWSQ</sequence>
<evidence type="ECO:0000256" key="1">
    <source>
        <dbReference type="SAM" id="MobiDB-lite"/>
    </source>
</evidence>
<protein>
    <submittedName>
        <fullName evidence="2">Uncharacterized protein</fullName>
    </submittedName>
</protein>
<evidence type="ECO:0000313" key="2">
    <source>
        <dbReference type="EMBL" id="KAF3692882.1"/>
    </source>
</evidence>
<proteinExistence type="predicted"/>
<gene>
    <name evidence="2" type="ORF">EXN66_Car008558</name>
</gene>
<organism evidence="2 3">
    <name type="scientific">Channa argus</name>
    <name type="common">Northern snakehead</name>
    <name type="synonym">Ophicephalus argus</name>
    <dbReference type="NCBI Taxonomy" id="215402"/>
    <lineage>
        <taxon>Eukaryota</taxon>
        <taxon>Metazoa</taxon>
        <taxon>Chordata</taxon>
        <taxon>Craniata</taxon>
        <taxon>Vertebrata</taxon>
        <taxon>Euteleostomi</taxon>
        <taxon>Actinopterygii</taxon>
        <taxon>Neopterygii</taxon>
        <taxon>Teleostei</taxon>
        <taxon>Neoteleostei</taxon>
        <taxon>Acanthomorphata</taxon>
        <taxon>Anabantaria</taxon>
        <taxon>Anabantiformes</taxon>
        <taxon>Channoidei</taxon>
        <taxon>Channidae</taxon>
        <taxon>Channa</taxon>
    </lineage>
</organism>
<accession>A0A6G1PRI5</accession>
<dbReference type="AlphaFoldDB" id="A0A6G1PRI5"/>
<dbReference type="Proteomes" id="UP000503349">
    <property type="component" value="Chromosome 8"/>
</dbReference>
<evidence type="ECO:0000313" key="3">
    <source>
        <dbReference type="Proteomes" id="UP000503349"/>
    </source>
</evidence>